<dbReference type="AlphaFoldDB" id="A0A812E9Z7"/>
<feature type="transmembrane region" description="Helical" evidence="1">
    <location>
        <begin position="156"/>
        <end position="186"/>
    </location>
</feature>
<keyword evidence="1" id="KW-0472">Membrane</keyword>
<reference evidence="2" key="1">
    <citation type="submission" date="2021-01" db="EMBL/GenBank/DDBJ databases">
        <authorList>
            <person name="Li R."/>
            <person name="Bekaert M."/>
        </authorList>
    </citation>
    <scope>NUCLEOTIDE SEQUENCE</scope>
    <source>
        <strain evidence="2">Farmed</strain>
    </source>
</reference>
<name>A0A812E9Z7_ACAPH</name>
<comment type="caution">
    <text evidence="2">The sequence shown here is derived from an EMBL/GenBank/DDBJ whole genome shotgun (WGS) entry which is preliminary data.</text>
</comment>
<dbReference type="GO" id="GO:0003676">
    <property type="term" value="F:nucleic acid binding"/>
    <property type="evidence" value="ECO:0007669"/>
    <property type="project" value="InterPro"/>
</dbReference>
<accession>A0A812E9Z7</accession>
<keyword evidence="1" id="KW-0812">Transmembrane</keyword>
<dbReference type="EMBL" id="CAHIKZ030005024">
    <property type="protein sequence ID" value="CAE1318327.1"/>
    <property type="molecule type" value="Genomic_DNA"/>
</dbReference>
<dbReference type="OrthoDB" id="10250935at2759"/>
<gene>
    <name evidence="2" type="ORF">SPHA_68802</name>
</gene>
<proteinExistence type="predicted"/>
<dbReference type="Proteomes" id="UP000597762">
    <property type="component" value="Unassembled WGS sequence"/>
</dbReference>
<evidence type="ECO:0000313" key="3">
    <source>
        <dbReference type="Proteomes" id="UP000597762"/>
    </source>
</evidence>
<keyword evidence="1" id="KW-1133">Transmembrane helix</keyword>
<organism evidence="2 3">
    <name type="scientific">Acanthosepion pharaonis</name>
    <name type="common">Pharaoh cuttlefish</name>
    <name type="synonym">Sepia pharaonis</name>
    <dbReference type="NCBI Taxonomy" id="158019"/>
    <lineage>
        <taxon>Eukaryota</taxon>
        <taxon>Metazoa</taxon>
        <taxon>Spiralia</taxon>
        <taxon>Lophotrochozoa</taxon>
        <taxon>Mollusca</taxon>
        <taxon>Cephalopoda</taxon>
        <taxon>Coleoidea</taxon>
        <taxon>Decapodiformes</taxon>
        <taxon>Sepiida</taxon>
        <taxon>Sepiina</taxon>
        <taxon>Sepiidae</taxon>
        <taxon>Acanthosepion</taxon>
    </lineage>
</organism>
<protein>
    <submittedName>
        <fullName evidence="2">Uncharacterized protein</fullName>
    </submittedName>
</protein>
<dbReference type="InterPro" id="IPR012337">
    <property type="entry name" value="RNaseH-like_sf"/>
</dbReference>
<evidence type="ECO:0000256" key="1">
    <source>
        <dbReference type="SAM" id="Phobius"/>
    </source>
</evidence>
<sequence>MLAVGRAQFLTPEKPRVLNSLRLAFYPNKPISLNNSHITGLYNDALEDQETFDAEAIELINKFLSRLKKPDLKSTCSQNSSVSPPQTIPPFLSLLLFFFFLSLSLSLSLSKHFSLSSVYVFAYLSEHQSKVQLLIVISTIPCALSTKQMADKDVVFLILILSVSSYISLLLLIPLGYLSMIGFLYVGIRGNFLELRVCVVAGHTLEYHNEFDRGLQDEDARVVWRLFLGDKSRCGRSSVCSSWVPFCSFSVVKCSFARMRSFLCRIRFRCTTQFNKGTVTQINSPHSVSIDGIPRHIKYVRPACGKDYSVSNHVSSSSYDDDEAPMATKAVGVGRPSAAVLGAVLLVCCRKVFVRKKAFVFVSQEGVRFCVAFVSGSQEGVRFCVASRRSFLCRKKLFFPPFSRTLL</sequence>
<feature type="transmembrane region" description="Helical" evidence="1">
    <location>
        <begin position="91"/>
        <end position="110"/>
    </location>
</feature>
<evidence type="ECO:0000313" key="2">
    <source>
        <dbReference type="EMBL" id="CAE1318327.1"/>
    </source>
</evidence>
<dbReference type="SUPFAM" id="SSF53098">
    <property type="entry name" value="Ribonuclease H-like"/>
    <property type="match status" value="1"/>
</dbReference>
<dbReference type="InterPro" id="IPR036397">
    <property type="entry name" value="RNaseH_sf"/>
</dbReference>
<dbReference type="Gene3D" id="3.30.420.10">
    <property type="entry name" value="Ribonuclease H-like superfamily/Ribonuclease H"/>
    <property type="match status" value="1"/>
</dbReference>
<keyword evidence="3" id="KW-1185">Reference proteome</keyword>